<keyword evidence="1" id="KW-1133">Transmembrane helix</keyword>
<evidence type="ECO:0000313" key="2">
    <source>
        <dbReference type="EMBL" id="KAL3637950.1"/>
    </source>
</evidence>
<comment type="caution">
    <text evidence="2">The sequence shown here is derived from an EMBL/GenBank/DDBJ whole genome shotgun (WGS) entry which is preliminary data.</text>
</comment>
<accession>A0ABD3D6L2</accession>
<dbReference type="Proteomes" id="UP001632038">
    <property type="component" value="Unassembled WGS sequence"/>
</dbReference>
<feature type="transmembrane region" description="Helical" evidence="1">
    <location>
        <begin position="170"/>
        <end position="201"/>
    </location>
</feature>
<feature type="transmembrane region" description="Helical" evidence="1">
    <location>
        <begin position="222"/>
        <end position="246"/>
    </location>
</feature>
<dbReference type="EMBL" id="JAVIJP010000023">
    <property type="protein sequence ID" value="KAL3637950.1"/>
    <property type="molecule type" value="Genomic_DNA"/>
</dbReference>
<evidence type="ECO:0000256" key="1">
    <source>
        <dbReference type="SAM" id="Phobius"/>
    </source>
</evidence>
<evidence type="ECO:0000313" key="3">
    <source>
        <dbReference type="Proteomes" id="UP001632038"/>
    </source>
</evidence>
<name>A0ABD3D6L2_9LAMI</name>
<keyword evidence="3" id="KW-1185">Reference proteome</keyword>
<gene>
    <name evidence="2" type="ORF">CASFOL_018398</name>
</gene>
<feature type="transmembrane region" description="Helical" evidence="1">
    <location>
        <begin position="80"/>
        <end position="100"/>
    </location>
</feature>
<proteinExistence type="predicted"/>
<keyword evidence="1" id="KW-0472">Membrane</keyword>
<reference evidence="3" key="1">
    <citation type="journal article" date="2024" name="IScience">
        <title>Strigolactones Initiate the Formation of Haustorium-like Structures in Castilleja.</title>
        <authorList>
            <person name="Buerger M."/>
            <person name="Peterson D."/>
            <person name="Chory J."/>
        </authorList>
    </citation>
    <scope>NUCLEOTIDE SEQUENCE [LARGE SCALE GENOMIC DNA]</scope>
</reference>
<protein>
    <submittedName>
        <fullName evidence="2">Uncharacterized protein</fullName>
    </submittedName>
</protein>
<feature type="transmembrane region" description="Helical" evidence="1">
    <location>
        <begin position="266"/>
        <end position="286"/>
    </location>
</feature>
<dbReference type="PANTHER" id="PTHR33133">
    <property type="entry name" value="OS08G0107100 PROTEIN-RELATED"/>
    <property type="match status" value="1"/>
</dbReference>
<dbReference type="PANTHER" id="PTHR33133:SF3">
    <property type="entry name" value="TRANSMEMBRANE PROTEIN"/>
    <property type="match status" value="1"/>
</dbReference>
<feature type="transmembrane region" description="Helical" evidence="1">
    <location>
        <begin position="139"/>
        <end position="158"/>
    </location>
</feature>
<sequence>MGQTTTLIRTSIFAFLQHLHLFSSSPSLLALPFAAATLLCQPLLSSSPLFPSLHHRLKSLFLAAGFPPSSDLFPVLNLKLTQTLLSFLFLLPFSLSFLLLSKASTIQTLFPHHNNKNNNFLSWISTLNALVVTQFCNSLVILSANATCFSLLIIFFDISDILGVSSPKTLLLLSAIGAIAYSIVVANACIICNLALIISGVENRGGFASILKSCVLLKGRMGIALSLAVPINMGLAGIEALFQYRIVRAYNRTMDIDLSMALEAMLVAYMYAMLVVLDTVVGSVFLKSCRADYDIDRIDERSDQGSVFGKEKAFESLL</sequence>
<organism evidence="2 3">
    <name type="scientific">Castilleja foliolosa</name>
    <dbReference type="NCBI Taxonomy" id="1961234"/>
    <lineage>
        <taxon>Eukaryota</taxon>
        <taxon>Viridiplantae</taxon>
        <taxon>Streptophyta</taxon>
        <taxon>Embryophyta</taxon>
        <taxon>Tracheophyta</taxon>
        <taxon>Spermatophyta</taxon>
        <taxon>Magnoliopsida</taxon>
        <taxon>eudicotyledons</taxon>
        <taxon>Gunneridae</taxon>
        <taxon>Pentapetalae</taxon>
        <taxon>asterids</taxon>
        <taxon>lamiids</taxon>
        <taxon>Lamiales</taxon>
        <taxon>Orobanchaceae</taxon>
        <taxon>Pedicularideae</taxon>
        <taxon>Castillejinae</taxon>
        <taxon>Castilleja</taxon>
    </lineage>
</organism>
<keyword evidence="1" id="KW-0812">Transmembrane</keyword>
<dbReference type="AlphaFoldDB" id="A0ABD3D6L2"/>